<dbReference type="EMBL" id="PTIZ01000003">
    <property type="protein sequence ID" value="PPK76435.1"/>
    <property type="molecule type" value="Genomic_DNA"/>
</dbReference>
<organism evidence="5 6">
    <name type="scientific">Methylobacter tundripaludum</name>
    <dbReference type="NCBI Taxonomy" id="173365"/>
    <lineage>
        <taxon>Bacteria</taxon>
        <taxon>Pseudomonadati</taxon>
        <taxon>Pseudomonadota</taxon>
        <taxon>Gammaproteobacteria</taxon>
        <taxon>Methylococcales</taxon>
        <taxon>Methylococcaceae</taxon>
        <taxon>Methylobacter</taxon>
    </lineage>
</organism>
<evidence type="ECO:0000313" key="5">
    <source>
        <dbReference type="EMBL" id="PPK76435.1"/>
    </source>
</evidence>
<keyword evidence="3" id="KW-0067">ATP-binding</keyword>
<comment type="similarity">
    <text evidence="1">Belongs to the GSP E family.</text>
</comment>
<gene>
    <name evidence="5" type="ORF">B0F87_10340</name>
</gene>
<dbReference type="SUPFAM" id="SSF160246">
    <property type="entry name" value="EspE N-terminal domain-like"/>
    <property type="match status" value="1"/>
</dbReference>
<dbReference type="GO" id="GO:0005886">
    <property type="term" value="C:plasma membrane"/>
    <property type="evidence" value="ECO:0007669"/>
    <property type="project" value="TreeGrafter"/>
</dbReference>
<dbReference type="GO" id="GO:0016887">
    <property type="term" value="F:ATP hydrolysis activity"/>
    <property type="evidence" value="ECO:0007669"/>
    <property type="project" value="TreeGrafter"/>
</dbReference>
<dbReference type="Pfam" id="PF00437">
    <property type="entry name" value="T2SSE"/>
    <property type="match status" value="1"/>
</dbReference>
<evidence type="ECO:0000256" key="1">
    <source>
        <dbReference type="ARBA" id="ARBA00006611"/>
    </source>
</evidence>
<keyword evidence="2" id="KW-0547">Nucleotide-binding</keyword>
<evidence type="ECO:0000256" key="3">
    <source>
        <dbReference type="ARBA" id="ARBA00022840"/>
    </source>
</evidence>
<evidence type="ECO:0000313" key="6">
    <source>
        <dbReference type="Proteomes" id="UP000240010"/>
    </source>
</evidence>
<dbReference type="PANTHER" id="PTHR30258:SF13">
    <property type="entry name" value="SECRETION PATHWAY ATPASE-RELATED"/>
    <property type="match status" value="1"/>
</dbReference>
<accession>A0A2S6HG20</accession>
<dbReference type="InterPro" id="IPR007831">
    <property type="entry name" value="T2SS_GspE_N"/>
</dbReference>
<evidence type="ECO:0000256" key="2">
    <source>
        <dbReference type="ARBA" id="ARBA00022741"/>
    </source>
</evidence>
<dbReference type="GO" id="GO:0005524">
    <property type="term" value="F:ATP binding"/>
    <property type="evidence" value="ECO:0007669"/>
    <property type="project" value="UniProtKB-KW"/>
</dbReference>
<dbReference type="SUPFAM" id="SSF52540">
    <property type="entry name" value="P-loop containing nucleoside triphosphate hydrolases"/>
    <property type="match status" value="1"/>
</dbReference>
<sequence>MSTQLLNQRPPLADPKEQQEAKLTLGQVLLWLQEDGVISDADLEKCRVYGKSSTSQVKHPLNILIECDVTDQTQLGKPLTLENLTQWLAKKVDLPYYYIDPLKIDIPSVTLIYSHAYAANYNILPIKVSKDEAVIATAEPYIRAWEADLKKIQPGQITRVLANPDEIKRYLGEFYAFAKSLKGATDNSANQPTSTLYNFEQLVELGQISNLDAENQHIVNLVNWLMQYAFDQRASDIHIEPRRNQGNVRFRIDGILHDVYQLPAAVMNPVMSRLKILGRMNIAEKRLPQDGRIKTHLSGKKEIELRLSTMPSAFGEKMVMRVFDPEVLTRDYKQLGFNNHEKVTWNRLIQHSHGIILVTGPTGSGKTTTLYSTLKHLATPEVNLCTVEDPIEQIEPSFNQLQVKANIGLTFASGIRALMRQDPDIIMVGEIRDLETAEMAIQASLTGHLVFSTLHTNNAPSAVVRLLDIGVPAYLIQLTLLGVMAQRLVRVLCRNCKKQVGIDDEQWSRLITPYKAATPSYIYEAVGCKECRYTGYSGRIGIYEIFSNSPVLKKLMVSGCDSAVLQKQAMLEGMRPLRLSAAEKVASGITSVDEMLRVTPENIED</sequence>
<reference evidence="5 6" key="1">
    <citation type="submission" date="2018-02" db="EMBL/GenBank/DDBJ databases">
        <title>Subsurface microbial communities from deep shales in Ohio and West Virginia, USA.</title>
        <authorList>
            <person name="Wrighton K."/>
        </authorList>
    </citation>
    <scope>NUCLEOTIDE SEQUENCE [LARGE SCALE GENOMIC DNA]</scope>
    <source>
        <strain evidence="5 6">OWC-DMM</strain>
    </source>
</reference>
<dbReference type="InterPro" id="IPR037257">
    <property type="entry name" value="T2SS_E_N_sf"/>
</dbReference>
<dbReference type="InterPro" id="IPR001482">
    <property type="entry name" value="T2SS/T4SS_dom"/>
</dbReference>
<feature type="domain" description="Bacterial type II secretion system protein E" evidence="4">
    <location>
        <begin position="419"/>
        <end position="433"/>
    </location>
</feature>
<dbReference type="InterPro" id="IPR003593">
    <property type="entry name" value="AAA+_ATPase"/>
</dbReference>
<dbReference type="AlphaFoldDB" id="A0A2S6HG20"/>
<dbReference type="Gene3D" id="3.30.450.90">
    <property type="match status" value="1"/>
</dbReference>
<dbReference type="PROSITE" id="PS00662">
    <property type="entry name" value="T2SP_E"/>
    <property type="match status" value="1"/>
</dbReference>
<dbReference type="Gene3D" id="3.40.50.300">
    <property type="entry name" value="P-loop containing nucleotide triphosphate hydrolases"/>
    <property type="match status" value="1"/>
</dbReference>
<comment type="caution">
    <text evidence="5">The sequence shown here is derived from an EMBL/GenBank/DDBJ whole genome shotgun (WGS) entry which is preliminary data.</text>
</comment>
<proteinExistence type="inferred from homology"/>
<protein>
    <submittedName>
        <fullName evidence="5">General secretion pathway protein E</fullName>
    </submittedName>
</protein>
<dbReference type="SMART" id="SM00382">
    <property type="entry name" value="AAA"/>
    <property type="match status" value="1"/>
</dbReference>
<dbReference type="Proteomes" id="UP000240010">
    <property type="component" value="Unassembled WGS sequence"/>
</dbReference>
<name>A0A2S6HG20_9GAMM</name>
<evidence type="ECO:0000259" key="4">
    <source>
        <dbReference type="PROSITE" id="PS00662"/>
    </source>
</evidence>
<dbReference type="PANTHER" id="PTHR30258">
    <property type="entry name" value="TYPE II SECRETION SYSTEM PROTEIN GSPE-RELATED"/>
    <property type="match status" value="1"/>
</dbReference>
<dbReference type="CDD" id="cd01129">
    <property type="entry name" value="PulE-GspE-like"/>
    <property type="match status" value="1"/>
</dbReference>
<dbReference type="FunFam" id="3.40.50.300:FF:000398">
    <property type="entry name" value="Type IV pilus assembly ATPase PilB"/>
    <property type="match status" value="1"/>
</dbReference>
<dbReference type="Pfam" id="PF05157">
    <property type="entry name" value="MshEN"/>
    <property type="match status" value="1"/>
</dbReference>
<dbReference type="InterPro" id="IPR027417">
    <property type="entry name" value="P-loop_NTPase"/>
</dbReference>
<dbReference type="Gene3D" id="3.30.300.160">
    <property type="entry name" value="Type II secretion system, protein E, N-terminal domain"/>
    <property type="match status" value="1"/>
</dbReference>
<dbReference type="RefSeq" id="WP_104428161.1">
    <property type="nucleotide sequence ID" value="NZ_PTIZ01000003.1"/>
</dbReference>